<evidence type="ECO:0000313" key="8">
    <source>
        <dbReference type="EMBL" id="HIU10352.1"/>
    </source>
</evidence>
<dbReference type="SMART" id="SM00471">
    <property type="entry name" value="HDc"/>
    <property type="match status" value="1"/>
</dbReference>
<dbReference type="InterPro" id="IPR051094">
    <property type="entry name" value="Diverse_Catalytic_Enzymes"/>
</dbReference>
<dbReference type="CDD" id="cd00077">
    <property type="entry name" value="HDc"/>
    <property type="match status" value="1"/>
</dbReference>
<evidence type="ECO:0000259" key="7">
    <source>
        <dbReference type="PROSITE" id="PS51831"/>
    </source>
</evidence>
<dbReference type="GO" id="GO:0000166">
    <property type="term" value="F:nucleotide binding"/>
    <property type="evidence" value="ECO:0007669"/>
    <property type="project" value="UniProtKB-KW"/>
</dbReference>
<evidence type="ECO:0000256" key="3">
    <source>
        <dbReference type="ARBA" id="ARBA00022741"/>
    </source>
</evidence>
<dbReference type="NCBIfam" id="TIGR00488">
    <property type="entry name" value="bis(5'-nucleosyl)-tetraphosphatase (symmetrical) YqeK"/>
    <property type="match status" value="1"/>
</dbReference>
<dbReference type="Pfam" id="PF01966">
    <property type="entry name" value="HD"/>
    <property type="match status" value="1"/>
</dbReference>
<dbReference type="EC" id="3.6.1.41" evidence="1"/>
<keyword evidence="3" id="KW-0547">Nucleotide-binding</keyword>
<dbReference type="PROSITE" id="PS51831">
    <property type="entry name" value="HD"/>
    <property type="match status" value="1"/>
</dbReference>
<feature type="domain" description="HD" evidence="7">
    <location>
        <begin position="52"/>
        <end position="170"/>
    </location>
</feature>
<name>A0A9D1KXQ8_9FIRM</name>
<dbReference type="InterPro" id="IPR003607">
    <property type="entry name" value="HD/PDEase_dom"/>
</dbReference>
<accession>A0A9D1KXQ8</accession>
<gene>
    <name evidence="8" type="primary">yqeK</name>
    <name evidence="8" type="ORF">IAB00_03785</name>
</gene>
<evidence type="ECO:0000256" key="5">
    <source>
        <dbReference type="ARBA" id="ARBA00023004"/>
    </source>
</evidence>
<evidence type="ECO:0000313" key="9">
    <source>
        <dbReference type="Proteomes" id="UP000824124"/>
    </source>
</evidence>
<dbReference type="GO" id="GO:0046872">
    <property type="term" value="F:metal ion binding"/>
    <property type="evidence" value="ECO:0007669"/>
    <property type="project" value="UniProtKB-KW"/>
</dbReference>
<comment type="caution">
    <text evidence="8">The sequence shown here is derived from an EMBL/GenBank/DDBJ whole genome shotgun (WGS) entry which is preliminary data.</text>
</comment>
<reference evidence="8" key="2">
    <citation type="journal article" date="2021" name="PeerJ">
        <title>Extensive microbial diversity within the chicken gut microbiome revealed by metagenomics and culture.</title>
        <authorList>
            <person name="Gilroy R."/>
            <person name="Ravi A."/>
            <person name="Getino M."/>
            <person name="Pursley I."/>
            <person name="Horton D.L."/>
            <person name="Alikhan N.F."/>
            <person name="Baker D."/>
            <person name="Gharbi K."/>
            <person name="Hall N."/>
            <person name="Watson M."/>
            <person name="Adriaenssens E.M."/>
            <person name="Foster-Nyarko E."/>
            <person name="Jarju S."/>
            <person name="Secka A."/>
            <person name="Antonio M."/>
            <person name="Oren A."/>
            <person name="Chaudhuri R.R."/>
            <person name="La Ragione R."/>
            <person name="Hildebrand F."/>
            <person name="Pallen M.J."/>
        </authorList>
    </citation>
    <scope>NUCLEOTIDE SEQUENCE</scope>
    <source>
        <strain evidence="8">2830</strain>
    </source>
</reference>
<comment type="catalytic activity">
    <reaction evidence="6">
        <text>P(1),P(4)-bis(5'-adenosyl) tetraphosphate + H2O = 2 ADP + 2 H(+)</text>
        <dbReference type="Rhea" id="RHEA:24252"/>
        <dbReference type="ChEBI" id="CHEBI:15377"/>
        <dbReference type="ChEBI" id="CHEBI:15378"/>
        <dbReference type="ChEBI" id="CHEBI:58141"/>
        <dbReference type="ChEBI" id="CHEBI:456216"/>
        <dbReference type="EC" id="3.6.1.41"/>
    </reaction>
</comment>
<dbReference type="GO" id="GO:0008803">
    <property type="term" value="F:bis(5'-nucleosyl)-tetraphosphatase (symmetrical) activity"/>
    <property type="evidence" value="ECO:0007669"/>
    <property type="project" value="UniProtKB-EC"/>
</dbReference>
<evidence type="ECO:0000256" key="6">
    <source>
        <dbReference type="ARBA" id="ARBA00049417"/>
    </source>
</evidence>
<dbReference type="EMBL" id="DVMH01000021">
    <property type="protein sequence ID" value="HIU10352.1"/>
    <property type="molecule type" value="Genomic_DNA"/>
</dbReference>
<dbReference type="Gene3D" id="1.10.3210.10">
    <property type="entry name" value="Hypothetical protein af1432"/>
    <property type="match status" value="1"/>
</dbReference>
<dbReference type="AlphaFoldDB" id="A0A9D1KXQ8"/>
<evidence type="ECO:0000256" key="2">
    <source>
        <dbReference type="ARBA" id="ARBA00022723"/>
    </source>
</evidence>
<evidence type="ECO:0000256" key="1">
    <source>
        <dbReference type="ARBA" id="ARBA00012506"/>
    </source>
</evidence>
<dbReference type="PANTHER" id="PTHR35795">
    <property type="entry name" value="SLR1885 PROTEIN"/>
    <property type="match status" value="1"/>
</dbReference>
<evidence type="ECO:0000256" key="4">
    <source>
        <dbReference type="ARBA" id="ARBA00022801"/>
    </source>
</evidence>
<keyword evidence="4 8" id="KW-0378">Hydrolase</keyword>
<dbReference type="SUPFAM" id="SSF109604">
    <property type="entry name" value="HD-domain/PDEase-like"/>
    <property type="match status" value="1"/>
</dbReference>
<dbReference type="InterPro" id="IPR006674">
    <property type="entry name" value="HD_domain"/>
</dbReference>
<reference evidence="8" key="1">
    <citation type="submission" date="2020-10" db="EMBL/GenBank/DDBJ databases">
        <authorList>
            <person name="Gilroy R."/>
        </authorList>
    </citation>
    <scope>NUCLEOTIDE SEQUENCE</scope>
    <source>
        <strain evidence="8">2830</strain>
    </source>
</reference>
<dbReference type="InterPro" id="IPR005249">
    <property type="entry name" value="YqeK"/>
</dbReference>
<dbReference type="PANTHER" id="PTHR35795:SF1">
    <property type="entry name" value="BIS(5'-NUCLEOSYL)-TETRAPHOSPHATASE, SYMMETRICAL"/>
    <property type="match status" value="1"/>
</dbReference>
<proteinExistence type="predicted"/>
<protein>
    <recommendedName>
        <fullName evidence="1">bis(5'-nucleosyl)-tetraphosphatase (symmetrical)</fullName>
        <ecNumber evidence="1">3.6.1.41</ecNumber>
    </recommendedName>
</protein>
<keyword evidence="5" id="KW-0408">Iron</keyword>
<keyword evidence="2" id="KW-0479">Metal-binding</keyword>
<organism evidence="8 9">
    <name type="scientific">Candidatus Avidehalobacter gallistercoris</name>
    <dbReference type="NCBI Taxonomy" id="2840694"/>
    <lineage>
        <taxon>Bacteria</taxon>
        <taxon>Bacillati</taxon>
        <taxon>Bacillota</taxon>
        <taxon>Clostridia</taxon>
        <taxon>Eubacteriales</taxon>
        <taxon>Peptococcaceae</taxon>
        <taxon>Peptococcaceae incertae sedis</taxon>
        <taxon>Candidatus Avidehalobacter</taxon>
    </lineage>
</organism>
<dbReference type="Proteomes" id="UP000824124">
    <property type="component" value="Unassembled WGS sequence"/>
</dbReference>
<sequence>MDYTRKQNNMNMTEDKSEHAVLLARFEQEDAVYLNQFAAVYGLVGERLQMPRLLHSLGVAQTAAGLALAFGGDAAKAYLAGLCHDIAKELPREQQLALVKRSKLAQDEGVLAHKVLWHAPAGSVLLADLAAVHPELDDAVQNACLWHTLGKPAMTRLEEIVFIADLIEPGRDFPDLPAIRQAAAQSLTAGVAACMYGAIHFLEMEGRYIHPLAYEGYNYYKNKLNESN</sequence>